<evidence type="ECO:0000259" key="1">
    <source>
        <dbReference type="Pfam" id="PF04233"/>
    </source>
</evidence>
<accession>A0ABT5MQJ2</accession>
<dbReference type="RefSeq" id="WP_273747865.1">
    <property type="nucleotide sequence ID" value="NZ_JAQSJE010000003.1"/>
</dbReference>
<dbReference type="InterPro" id="IPR006528">
    <property type="entry name" value="Phage_head_morphogenesis_dom"/>
</dbReference>
<feature type="domain" description="Phage head morphogenesis" evidence="1">
    <location>
        <begin position="49"/>
        <end position="164"/>
    </location>
</feature>
<gene>
    <name evidence="2" type="ORF">PTQ27_04570</name>
</gene>
<dbReference type="Proteomes" id="UP001221909">
    <property type="component" value="Unassembled WGS sequence"/>
</dbReference>
<evidence type="ECO:0000313" key="2">
    <source>
        <dbReference type="EMBL" id="MDD0823749.1"/>
    </source>
</evidence>
<proteinExistence type="predicted"/>
<comment type="caution">
    <text evidence="2">The sequence shown here is derived from an EMBL/GenBank/DDBJ whole genome shotgun (WGS) entry which is preliminary data.</text>
</comment>
<protein>
    <submittedName>
        <fullName evidence="2">Phage minor head protein</fullName>
    </submittedName>
</protein>
<keyword evidence="3" id="KW-1185">Reference proteome</keyword>
<evidence type="ECO:0000313" key="3">
    <source>
        <dbReference type="Proteomes" id="UP001221909"/>
    </source>
</evidence>
<dbReference type="EMBL" id="JAQSJE010000003">
    <property type="protein sequence ID" value="MDD0823749.1"/>
    <property type="molecule type" value="Genomic_DNA"/>
</dbReference>
<organism evidence="2 3">
    <name type="scientific">Mannheimia cairinae</name>
    <dbReference type="NCBI Taxonomy" id="3025936"/>
    <lineage>
        <taxon>Bacteria</taxon>
        <taxon>Pseudomonadati</taxon>
        <taxon>Pseudomonadota</taxon>
        <taxon>Gammaproteobacteria</taxon>
        <taxon>Pasteurellales</taxon>
        <taxon>Pasteurellaceae</taxon>
        <taxon>Mannheimia</taxon>
    </lineage>
</organism>
<reference evidence="2 3" key="1">
    <citation type="submission" date="2023-02" db="EMBL/GenBank/DDBJ databases">
        <title>Mannheimia cairiniae sp. nov., a novel species of Mannheimia obtained from moscovy ducks (Cairina moschata) and reclassification of Mannheimia ovis as heterotypic synonym of Mannheimia pernigra.</title>
        <authorList>
            <person name="Christensen H."/>
        </authorList>
    </citation>
    <scope>NUCLEOTIDE SEQUENCE [LARGE SCALE GENOMIC DNA]</scope>
    <source>
        <strain evidence="2 3">AT1</strain>
    </source>
</reference>
<name>A0ABT5MQJ2_9PAST</name>
<sequence length="427" mass="48697">MSKFTFEQQAQYFEKKLNLRTNSYLDILGEEHDYFFVVAGANRNEVLSEFRKAVDEAIHNGETLESFRKRFDEIVAKTGWEYNGGRNWRTRIIYDTNVYGAYNRGRLQQHLELAEDMPYWEYQHNDNAHPRPQHVAWDGLVLRYDDPFWKYHYPIKAYGCHCTVQALDDFDLKHEAKTLSPPPQIEFEQKTVGLRTGNPRVVTVPKGVDVGFTPHNFDNLKAGRTANVDKLLMQKMVTADPIFASKAVSDLLAKEPVAKLHNQAFKNWVNDVANAKGSALSQVENMQLLGVLPVAVIERLQQINLAPQSAIIAITKGDMVHALRELKQNTGIAIPLEFWEELPAKLQHPTAILIDKHQTEQTLLFVYDVAQTKIAIKVGYEVAFQDRHGAKGRQRALINQVVTGSLISNAEAWKEFKSFELLEGKLP</sequence>
<dbReference type="Pfam" id="PF04233">
    <property type="entry name" value="Phage_Mu_F"/>
    <property type="match status" value="1"/>
</dbReference>